<dbReference type="InterPro" id="IPR053967">
    <property type="entry name" value="LlgE_F_G-like_D1"/>
</dbReference>
<proteinExistence type="inferred from homology"/>
<comment type="subcellular location">
    <subcellularLocation>
        <location evidence="2">Bacterial flagellum basal body</location>
    </subcellularLocation>
</comment>
<dbReference type="Pfam" id="PF22692">
    <property type="entry name" value="LlgE_F_G_D1"/>
    <property type="match status" value="1"/>
</dbReference>
<dbReference type="Pfam" id="PF00460">
    <property type="entry name" value="Flg_bb_rod"/>
    <property type="match status" value="1"/>
</dbReference>
<comment type="caution">
    <text evidence="6">The sequence shown here is derived from an EMBL/GenBank/DDBJ whole genome shotgun (WGS) entry which is preliminary data.</text>
</comment>
<comment type="similarity">
    <text evidence="1 2">Belongs to the flagella basal body rod proteins family.</text>
</comment>
<organism evidence="6 7">
    <name type="scientific">Candidatus Vagococcus giribetii</name>
    <dbReference type="NCBI Taxonomy" id="2230876"/>
    <lineage>
        <taxon>Bacteria</taxon>
        <taxon>Bacillati</taxon>
        <taxon>Bacillota</taxon>
        <taxon>Bacilli</taxon>
        <taxon>Lactobacillales</taxon>
        <taxon>Enterococcaceae</taxon>
        <taxon>Vagococcus</taxon>
    </lineage>
</organism>
<sequence length="245" mass="27020">MNPSLAISKSGMNGLQTSLDIISNNVANSTTVGYKQQNTNFHELLRSDTNSRGNMIMNGIPIGMKAEQGQLNLTQGGLIPSPNNFDLALVGDGFFGVRLPNNELAYTRDGSFRMDAEGILRTSSGNRVDMTYHVPRNQWPQGKPTVKDNGEIIVGNQLVGEIPIYSSDSFEQLNEIGENLYQLPNGMASRRQATPSIKQHYLEASNVDLAESMTDMIVTQRAYSLNAKVIQSTDDMMQLINNFKQ</sequence>
<gene>
    <name evidence="6" type="ORF">DOK76_07735</name>
</gene>
<dbReference type="InterPro" id="IPR037925">
    <property type="entry name" value="FlgE/F/G-like"/>
</dbReference>
<dbReference type="InterPro" id="IPR020013">
    <property type="entry name" value="Flagellar_FlgE/F/G"/>
</dbReference>
<dbReference type="SUPFAM" id="SSF117143">
    <property type="entry name" value="Flagellar hook protein flgE"/>
    <property type="match status" value="1"/>
</dbReference>
<keyword evidence="7" id="KW-1185">Reference proteome</keyword>
<keyword evidence="6" id="KW-0969">Cilium</keyword>
<evidence type="ECO:0000259" key="4">
    <source>
        <dbReference type="Pfam" id="PF06429"/>
    </source>
</evidence>
<evidence type="ECO:0000313" key="7">
    <source>
        <dbReference type="Proteomes" id="UP000664857"/>
    </source>
</evidence>
<evidence type="ECO:0000256" key="2">
    <source>
        <dbReference type="RuleBase" id="RU362116"/>
    </source>
</evidence>
<keyword evidence="6" id="KW-0282">Flagellum</keyword>
<dbReference type="PANTHER" id="PTHR30435">
    <property type="entry name" value="FLAGELLAR PROTEIN"/>
    <property type="match status" value="1"/>
</dbReference>
<evidence type="ECO:0000256" key="1">
    <source>
        <dbReference type="ARBA" id="ARBA00009677"/>
    </source>
</evidence>
<dbReference type="Pfam" id="PF06429">
    <property type="entry name" value="Flg_bbr_C"/>
    <property type="match status" value="1"/>
</dbReference>
<dbReference type="InterPro" id="IPR010930">
    <property type="entry name" value="Flg_bb/hook_C_dom"/>
</dbReference>
<evidence type="ECO:0000259" key="3">
    <source>
        <dbReference type="Pfam" id="PF00460"/>
    </source>
</evidence>
<dbReference type="PANTHER" id="PTHR30435:SF19">
    <property type="entry name" value="FLAGELLAR BASAL-BODY ROD PROTEIN FLGG"/>
    <property type="match status" value="1"/>
</dbReference>
<reference evidence="6 7" key="1">
    <citation type="submission" date="2021-03" db="EMBL/GenBank/DDBJ databases">
        <title>Enterococcal diversity collection.</title>
        <authorList>
            <person name="Gilmore M.S."/>
            <person name="Schwartzman J."/>
            <person name="Van Tyne D."/>
            <person name="Martin M."/>
            <person name="Earl A.M."/>
            <person name="Manson A.L."/>
            <person name="Straub T."/>
            <person name="Salamzade R."/>
            <person name="Saavedra J."/>
            <person name="Lebreton F."/>
            <person name="Prichula J."/>
            <person name="Schaufler K."/>
            <person name="Gaca A."/>
            <person name="Sgardioli B."/>
            <person name="Wagenaar J."/>
            <person name="Strong T."/>
        </authorList>
    </citation>
    <scope>NUCLEOTIDE SEQUENCE [LARGE SCALE GENOMIC DNA]</scope>
    <source>
        <strain evidence="6 7">DIV0080</strain>
    </source>
</reference>
<dbReference type="EMBL" id="JAFLVX010000018">
    <property type="protein sequence ID" value="MBO0476956.1"/>
    <property type="molecule type" value="Genomic_DNA"/>
</dbReference>
<keyword evidence="2" id="KW-0975">Bacterial flagellum</keyword>
<evidence type="ECO:0000259" key="5">
    <source>
        <dbReference type="Pfam" id="PF22692"/>
    </source>
</evidence>
<dbReference type="Proteomes" id="UP000664857">
    <property type="component" value="Unassembled WGS sequence"/>
</dbReference>
<dbReference type="RefSeq" id="WP_206966455.1">
    <property type="nucleotide sequence ID" value="NZ_JAFLVX010000018.1"/>
</dbReference>
<feature type="domain" description="Flagellar hook protein FlgE/F/G-like D1" evidence="5">
    <location>
        <begin position="88"/>
        <end position="152"/>
    </location>
</feature>
<dbReference type="NCBIfam" id="TIGR03506">
    <property type="entry name" value="FlgEFG_subfam"/>
    <property type="match status" value="1"/>
</dbReference>
<dbReference type="InterPro" id="IPR001444">
    <property type="entry name" value="Flag_bb_rod_N"/>
</dbReference>
<keyword evidence="6" id="KW-0966">Cell projection</keyword>
<evidence type="ECO:0000313" key="6">
    <source>
        <dbReference type="EMBL" id="MBO0476956.1"/>
    </source>
</evidence>
<feature type="domain" description="Flagellar basal-body/hook protein C-terminal" evidence="4">
    <location>
        <begin position="198"/>
        <end position="242"/>
    </location>
</feature>
<accession>A0ABS3HT79</accession>
<name>A0ABS3HT79_9ENTE</name>
<feature type="domain" description="Flagellar basal body rod protein N-terminal" evidence="3">
    <location>
        <begin position="8"/>
        <end position="35"/>
    </location>
</feature>
<protein>
    <submittedName>
        <fullName evidence="6">Flagellar hook-basal body protein</fullName>
    </submittedName>
</protein>